<dbReference type="PANTHER" id="PTHR46601">
    <property type="entry name" value="ULP_PROTEASE DOMAIN-CONTAINING PROTEIN"/>
    <property type="match status" value="1"/>
</dbReference>
<dbReference type="OrthoDB" id="6762836at2759"/>
<evidence type="ECO:0000313" key="2">
    <source>
        <dbReference type="Proteomes" id="UP000499080"/>
    </source>
</evidence>
<reference evidence="1 2" key="1">
    <citation type="journal article" date="2019" name="Sci. Rep.">
        <title>Orb-weaving spider Araneus ventricosus genome elucidates the spidroin gene catalogue.</title>
        <authorList>
            <person name="Kono N."/>
            <person name="Nakamura H."/>
            <person name="Ohtoshi R."/>
            <person name="Moran D.A.P."/>
            <person name="Shinohara A."/>
            <person name="Yoshida Y."/>
            <person name="Fujiwara M."/>
            <person name="Mori M."/>
            <person name="Tomita M."/>
            <person name="Arakawa K."/>
        </authorList>
    </citation>
    <scope>NUCLEOTIDE SEQUENCE [LARGE SCALE GENOMIC DNA]</scope>
</reference>
<protein>
    <submittedName>
        <fullName evidence="1">Uncharacterized protein</fullName>
    </submittedName>
</protein>
<dbReference type="AlphaFoldDB" id="A0A4Y2U6E7"/>
<evidence type="ECO:0000313" key="1">
    <source>
        <dbReference type="EMBL" id="GBO07167.1"/>
    </source>
</evidence>
<proteinExistence type="predicted"/>
<dbReference type="Proteomes" id="UP000499080">
    <property type="component" value="Unassembled WGS sequence"/>
</dbReference>
<accession>A0A4Y2U6E7</accession>
<dbReference type="EMBL" id="BGPR01033286">
    <property type="protein sequence ID" value="GBO07167.1"/>
    <property type="molecule type" value="Genomic_DNA"/>
</dbReference>
<gene>
    <name evidence="1" type="ORF">AVEN_197065_1</name>
</gene>
<name>A0A4Y2U6E7_ARAVE</name>
<organism evidence="1 2">
    <name type="scientific">Araneus ventricosus</name>
    <name type="common">Orbweaver spider</name>
    <name type="synonym">Epeira ventricosa</name>
    <dbReference type="NCBI Taxonomy" id="182803"/>
    <lineage>
        <taxon>Eukaryota</taxon>
        <taxon>Metazoa</taxon>
        <taxon>Ecdysozoa</taxon>
        <taxon>Arthropoda</taxon>
        <taxon>Chelicerata</taxon>
        <taxon>Arachnida</taxon>
        <taxon>Araneae</taxon>
        <taxon>Araneomorphae</taxon>
        <taxon>Entelegynae</taxon>
        <taxon>Araneoidea</taxon>
        <taxon>Araneidae</taxon>
        <taxon>Araneus</taxon>
    </lineage>
</organism>
<dbReference type="PANTHER" id="PTHR46601:SF1">
    <property type="entry name" value="ADF-H DOMAIN-CONTAINING PROTEIN"/>
    <property type="match status" value="1"/>
</dbReference>
<comment type="caution">
    <text evidence="1">The sequence shown here is derived from an EMBL/GenBank/DDBJ whole genome shotgun (WGS) entry which is preliminary data.</text>
</comment>
<sequence>MSESKQHDVVAICAHLMPVFAKIKTIVPDLRNIHFLSDDPNTQYKNKNMFYLAATMVTKELAVDSLQWHYSDKGHGKGAPDGIGGCIKRLADNIVS</sequence>
<keyword evidence="2" id="KW-1185">Reference proteome</keyword>